<dbReference type="AlphaFoldDB" id="A0AAD9H5V2"/>
<feature type="region of interest" description="Disordered" evidence="1">
    <location>
        <begin position="1"/>
        <end position="52"/>
    </location>
</feature>
<keyword evidence="3" id="KW-1185">Reference proteome</keyword>
<feature type="compositionally biased region" description="Polar residues" evidence="1">
    <location>
        <begin position="33"/>
        <end position="44"/>
    </location>
</feature>
<dbReference type="EMBL" id="MU843064">
    <property type="protein sequence ID" value="KAK2022044.1"/>
    <property type="molecule type" value="Genomic_DNA"/>
</dbReference>
<sequence length="85" mass="9425">MQQQLAGTSCCPSQIGSKVRDGERGVDARGATFRSQLSSDQYSRSPRAAQRPALRDLARMREQRVQSENVGFNPDCIAERLLKGE</sequence>
<evidence type="ECO:0000313" key="2">
    <source>
        <dbReference type="EMBL" id="KAK2022044.1"/>
    </source>
</evidence>
<dbReference type="Proteomes" id="UP001232148">
    <property type="component" value="Unassembled WGS sequence"/>
</dbReference>
<comment type="caution">
    <text evidence="2">The sequence shown here is derived from an EMBL/GenBank/DDBJ whole genome shotgun (WGS) entry which is preliminary data.</text>
</comment>
<feature type="compositionally biased region" description="Basic and acidic residues" evidence="1">
    <location>
        <begin position="18"/>
        <end position="27"/>
    </location>
</feature>
<proteinExistence type="predicted"/>
<evidence type="ECO:0000256" key="1">
    <source>
        <dbReference type="SAM" id="MobiDB-lite"/>
    </source>
</evidence>
<gene>
    <name evidence="2" type="ORF">LX32DRAFT_574290</name>
</gene>
<protein>
    <submittedName>
        <fullName evidence="2">Uncharacterized protein</fullName>
    </submittedName>
</protein>
<organism evidence="2 3">
    <name type="scientific">Colletotrichum zoysiae</name>
    <dbReference type="NCBI Taxonomy" id="1216348"/>
    <lineage>
        <taxon>Eukaryota</taxon>
        <taxon>Fungi</taxon>
        <taxon>Dikarya</taxon>
        <taxon>Ascomycota</taxon>
        <taxon>Pezizomycotina</taxon>
        <taxon>Sordariomycetes</taxon>
        <taxon>Hypocreomycetidae</taxon>
        <taxon>Glomerellales</taxon>
        <taxon>Glomerellaceae</taxon>
        <taxon>Colletotrichum</taxon>
        <taxon>Colletotrichum graminicola species complex</taxon>
    </lineage>
</organism>
<feature type="non-terminal residue" evidence="2">
    <location>
        <position position="85"/>
    </location>
</feature>
<name>A0AAD9H5V2_9PEZI</name>
<accession>A0AAD9H5V2</accession>
<reference evidence="2" key="1">
    <citation type="submission" date="2021-06" db="EMBL/GenBank/DDBJ databases">
        <title>Comparative genomics, transcriptomics and evolutionary studies reveal genomic signatures of adaptation to plant cell wall in hemibiotrophic fungi.</title>
        <authorList>
            <consortium name="DOE Joint Genome Institute"/>
            <person name="Baroncelli R."/>
            <person name="Diaz J.F."/>
            <person name="Benocci T."/>
            <person name="Peng M."/>
            <person name="Battaglia E."/>
            <person name="Haridas S."/>
            <person name="Andreopoulos W."/>
            <person name="Labutti K."/>
            <person name="Pangilinan J."/>
            <person name="Floch G.L."/>
            <person name="Makela M.R."/>
            <person name="Henrissat B."/>
            <person name="Grigoriev I.V."/>
            <person name="Crouch J.A."/>
            <person name="De Vries R.P."/>
            <person name="Sukno S.A."/>
            <person name="Thon M.R."/>
        </authorList>
    </citation>
    <scope>NUCLEOTIDE SEQUENCE</scope>
    <source>
        <strain evidence="2">MAFF235873</strain>
    </source>
</reference>
<evidence type="ECO:0000313" key="3">
    <source>
        <dbReference type="Proteomes" id="UP001232148"/>
    </source>
</evidence>
<feature type="compositionally biased region" description="Polar residues" evidence="1">
    <location>
        <begin position="1"/>
        <end position="16"/>
    </location>
</feature>